<name>A0A9X2KKS3_9SPHN</name>
<organism evidence="2 3">
    <name type="scientific">Sphingomonas tagetis</name>
    <dbReference type="NCBI Taxonomy" id="2949092"/>
    <lineage>
        <taxon>Bacteria</taxon>
        <taxon>Pseudomonadati</taxon>
        <taxon>Pseudomonadota</taxon>
        <taxon>Alphaproteobacteria</taxon>
        <taxon>Sphingomonadales</taxon>
        <taxon>Sphingomonadaceae</taxon>
        <taxon>Sphingomonas</taxon>
    </lineage>
</organism>
<gene>
    <name evidence="2" type="ORF">M9978_06270</name>
</gene>
<dbReference type="Gene3D" id="1.10.12.10">
    <property type="entry name" value="Lyase 2-enoyl-coa Hydratase, Chain A, domain 2"/>
    <property type="match status" value="1"/>
</dbReference>
<dbReference type="GO" id="GO:0003824">
    <property type="term" value="F:catalytic activity"/>
    <property type="evidence" value="ECO:0007669"/>
    <property type="project" value="UniProtKB-ARBA"/>
</dbReference>
<dbReference type="CDD" id="cd06558">
    <property type="entry name" value="crotonase-like"/>
    <property type="match status" value="1"/>
</dbReference>
<dbReference type="PANTHER" id="PTHR43802:SF1">
    <property type="entry name" value="IP11341P-RELATED"/>
    <property type="match status" value="1"/>
</dbReference>
<dbReference type="AlphaFoldDB" id="A0A9X2KKS3"/>
<dbReference type="InterPro" id="IPR029045">
    <property type="entry name" value="ClpP/crotonase-like_dom_sf"/>
</dbReference>
<accession>A0A9X2KKS3</accession>
<dbReference type="EMBL" id="JAMLDX010000003">
    <property type="protein sequence ID" value="MCP3730030.1"/>
    <property type="molecule type" value="Genomic_DNA"/>
</dbReference>
<dbReference type="Pfam" id="PF00378">
    <property type="entry name" value="ECH_1"/>
    <property type="match status" value="2"/>
</dbReference>
<evidence type="ECO:0000256" key="1">
    <source>
        <dbReference type="ARBA" id="ARBA00005254"/>
    </source>
</evidence>
<reference evidence="2" key="1">
    <citation type="submission" date="2022-05" db="EMBL/GenBank/DDBJ databases">
        <title>Sphingomonas sp. strain MG17 Genome sequencing and assembly.</title>
        <authorList>
            <person name="Kim I."/>
        </authorList>
    </citation>
    <scope>NUCLEOTIDE SEQUENCE</scope>
    <source>
        <strain evidence="2">MG17</strain>
    </source>
</reference>
<dbReference type="InterPro" id="IPR001753">
    <property type="entry name" value="Enoyl-CoA_hydra/iso"/>
</dbReference>
<dbReference type="SUPFAM" id="SSF52096">
    <property type="entry name" value="ClpP/crotonase"/>
    <property type="match status" value="1"/>
</dbReference>
<proteinExistence type="inferred from homology"/>
<protein>
    <submittedName>
        <fullName evidence="2">Enoyl-CoA hydratase/isomerase family protein</fullName>
    </submittedName>
</protein>
<comment type="caution">
    <text evidence="2">The sequence shown here is derived from an EMBL/GenBank/DDBJ whole genome shotgun (WGS) entry which is preliminary data.</text>
</comment>
<keyword evidence="3" id="KW-1185">Reference proteome</keyword>
<dbReference type="Proteomes" id="UP001139451">
    <property type="component" value="Unassembled WGS sequence"/>
</dbReference>
<comment type="similarity">
    <text evidence="1">Belongs to the enoyl-CoA hydratase/isomerase family.</text>
</comment>
<dbReference type="Gene3D" id="3.90.226.10">
    <property type="entry name" value="2-enoyl-CoA Hydratase, Chain A, domain 1"/>
    <property type="match status" value="1"/>
</dbReference>
<dbReference type="RefSeq" id="WP_254292140.1">
    <property type="nucleotide sequence ID" value="NZ_JAMLDX010000003.1"/>
</dbReference>
<sequence length="277" mass="30830">MSEYNFLGYEVRNRIAYIELRRPEVLNAFNNQMDAEIRDALLRFDLDDEAWVAILHGAGKAFCAGADLKSYTAFNVDKPESDRKALELEALRKGDTFGSMHLRGTGGEGYLGRTVNYKPVIGAVHGFCLGGAAHLAAECDLLVVSDDTRYAITETTRGMSGSRTWYKMRTFMPSKVGTELLITGRQATGEELFRYGLANRLAENGKHVEEAEALALQILKAPPLAVRDGVRVSRKLWVNGATDLDAQMQLTRLDLSEDYREAGRAFAEKRAPEFKAR</sequence>
<evidence type="ECO:0000313" key="2">
    <source>
        <dbReference type="EMBL" id="MCP3730030.1"/>
    </source>
</evidence>
<dbReference type="PANTHER" id="PTHR43802">
    <property type="entry name" value="ENOYL-COA HYDRATASE"/>
    <property type="match status" value="1"/>
</dbReference>
<dbReference type="InterPro" id="IPR014748">
    <property type="entry name" value="Enoyl-CoA_hydra_C"/>
</dbReference>
<evidence type="ECO:0000313" key="3">
    <source>
        <dbReference type="Proteomes" id="UP001139451"/>
    </source>
</evidence>